<name>A0A9W4T2W5_9GLOM</name>
<protein>
    <submittedName>
        <fullName evidence="1">13842_t:CDS:1</fullName>
    </submittedName>
</protein>
<organism evidence="1 2">
    <name type="scientific">Funneliformis geosporum</name>
    <dbReference type="NCBI Taxonomy" id="1117311"/>
    <lineage>
        <taxon>Eukaryota</taxon>
        <taxon>Fungi</taxon>
        <taxon>Fungi incertae sedis</taxon>
        <taxon>Mucoromycota</taxon>
        <taxon>Glomeromycotina</taxon>
        <taxon>Glomeromycetes</taxon>
        <taxon>Glomerales</taxon>
        <taxon>Glomeraceae</taxon>
        <taxon>Funneliformis</taxon>
    </lineage>
</organism>
<dbReference type="EMBL" id="CAMKVN010006728">
    <property type="protein sequence ID" value="CAI2190643.1"/>
    <property type="molecule type" value="Genomic_DNA"/>
</dbReference>
<evidence type="ECO:0000313" key="2">
    <source>
        <dbReference type="Proteomes" id="UP001153678"/>
    </source>
</evidence>
<keyword evidence="2" id="KW-1185">Reference proteome</keyword>
<feature type="non-terminal residue" evidence="1">
    <location>
        <position position="124"/>
    </location>
</feature>
<accession>A0A9W4T2W5</accession>
<comment type="caution">
    <text evidence="1">The sequence shown here is derived from an EMBL/GenBank/DDBJ whole genome shotgun (WGS) entry which is preliminary data.</text>
</comment>
<sequence length="124" mass="14476">CQVEIVDGKKCKKTYKTDTTTGNCAIHLTNNYRITEQAKQEVNPQINQNQDIMKMFIRKTYHQESRQLELCQTFEEATRYLKGSNYSTHSIMKPLIAKIFNNLKPKSESNTININIEEIEDIFV</sequence>
<proteinExistence type="predicted"/>
<dbReference type="AlphaFoldDB" id="A0A9W4T2W5"/>
<evidence type="ECO:0000313" key="1">
    <source>
        <dbReference type="EMBL" id="CAI2190643.1"/>
    </source>
</evidence>
<reference evidence="1" key="1">
    <citation type="submission" date="2022-08" db="EMBL/GenBank/DDBJ databases">
        <authorList>
            <person name="Kallberg Y."/>
            <person name="Tangrot J."/>
            <person name="Rosling A."/>
        </authorList>
    </citation>
    <scope>NUCLEOTIDE SEQUENCE</scope>
    <source>
        <strain evidence="1">Wild A</strain>
    </source>
</reference>
<dbReference type="Proteomes" id="UP001153678">
    <property type="component" value="Unassembled WGS sequence"/>
</dbReference>
<gene>
    <name evidence="1" type="ORF">FWILDA_LOCUS14678</name>
</gene>